<dbReference type="InterPro" id="IPR011042">
    <property type="entry name" value="6-blade_b-propeller_TolB-like"/>
</dbReference>
<sequence>MSLFIKLCTIRRLMRVILSLMGLSSCSEANFITPPVQDLVGGLNTATTEQYANFSYDGHYLVFASDRQSQRTIYLYDFQQRRLLPLPGLNQSGVLQDQPAISADGRYIVYVSELTGKPDIFIYDRQTFQTENITKNILGEKRHPTISGNGRFVAFESNRFGQWNIEVYDRGANIPLSLPQGQPLALPKKEQK</sequence>
<keyword evidence="4" id="KW-1185">Reference proteome</keyword>
<evidence type="ECO:0000256" key="2">
    <source>
        <dbReference type="SAM" id="SignalP"/>
    </source>
</evidence>
<dbReference type="EMBL" id="PXOH01000061">
    <property type="protein sequence ID" value="PSF29837.1"/>
    <property type="molecule type" value="Genomic_DNA"/>
</dbReference>
<gene>
    <name evidence="3" type="ORF">C7H19_24185</name>
</gene>
<evidence type="ECO:0000256" key="1">
    <source>
        <dbReference type="ARBA" id="ARBA00009820"/>
    </source>
</evidence>
<comment type="similarity">
    <text evidence="1">Belongs to the TolB family.</text>
</comment>
<name>A0A2T1LR22_9CHRO</name>
<feature type="signal peptide" evidence="2">
    <location>
        <begin position="1"/>
        <end position="29"/>
    </location>
</feature>
<protein>
    <submittedName>
        <fullName evidence="3">Biopolymer transporter</fullName>
    </submittedName>
</protein>
<evidence type="ECO:0000313" key="4">
    <source>
        <dbReference type="Proteomes" id="UP000239001"/>
    </source>
</evidence>
<organism evidence="3 4">
    <name type="scientific">Aphanothece hegewaldii CCALA 016</name>
    <dbReference type="NCBI Taxonomy" id="2107694"/>
    <lineage>
        <taxon>Bacteria</taxon>
        <taxon>Bacillati</taxon>
        <taxon>Cyanobacteriota</taxon>
        <taxon>Cyanophyceae</taxon>
        <taxon>Oscillatoriophycideae</taxon>
        <taxon>Chroococcales</taxon>
        <taxon>Aphanothecaceae</taxon>
        <taxon>Aphanothece</taxon>
    </lineage>
</organism>
<dbReference type="OrthoDB" id="425005at2"/>
<dbReference type="Pfam" id="PF07676">
    <property type="entry name" value="PD40"/>
    <property type="match status" value="3"/>
</dbReference>
<comment type="caution">
    <text evidence="3">The sequence shown here is derived from an EMBL/GenBank/DDBJ whole genome shotgun (WGS) entry which is preliminary data.</text>
</comment>
<accession>A0A2T1LR22</accession>
<dbReference type="PANTHER" id="PTHR36842:SF2">
    <property type="entry name" value="SLR0505 PROTEIN"/>
    <property type="match status" value="1"/>
</dbReference>
<dbReference type="PROSITE" id="PS51257">
    <property type="entry name" value="PROKAR_LIPOPROTEIN"/>
    <property type="match status" value="1"/>
</dbReference>
<dbReference type="Proteomes" id="UP000239001">
    <property type="component" value="Unassembled WGS sequence"/>
</dbReference>
<evidence type="ECO:0000313" key="3">
    <source>
        <dbReference type="EMBL" id="PSF29837.1"/>
    </source>
</evidence>
<proteinExistence type="inferred from homology"/>
<dbReference type="InterPro" id="IPR011659">
    <property type="entry name" value="WD40"/>
</dbReference>
<feature type="chain" id="PRO_5015709359" evidence="2">
    <location>
        <begin position="30"/>
        <end position="192"/>
    </location>
</feature>
<dbReference type="Gene3D" id="2.120.10.30">
    <property type="entry name" value="TolB, C-terminal domain"/>
    <property type="match status" value="1"/>
</dbReference>
<reference evidence="3 4" key="1">
    <citation type="submission" date="2018-03" db="EMBL/GenBank/DDBJ databases">
        <title>The ancient ancestry and fast evolution of plastids.</title>
        <authorList>
            <person name="Moore K.R."/>
            <person name="Magnabosco C."/>
            <person name="Momper L."/>
            <person name="Gold D.A."/>
            <person name="Bosak T."/>
            <person name="Fournier G.P."/>
        </authorList>
    </citation>
    <scope>NUCLEOTIDE SEQUENCE [LARGE SCALE GENOMIC DNA]</scope>
    <source>
        <strain evidence="3 4">CCALA 016</strain>
    </source>
</reference>
<dbReference type="PANTHER" id="PTHR36842">
    <property type="entry name" value="PROTEIN TOLB HOMOLOG"/>
    <property type="match status" value="1"/>
</dbReference>
<dbReference type="AlphaFoldDB" id="A0A2T1LR22"/>
<dbReference type="SUPFAM" id="SSF82171">
    <property type="entry name" value="DPP6 N-terminal domain-like"/>
    <property type="match status" value="1"/>
</dbReference>
<keyword evidence="2" id="KW-0732">Signal</keyword>
<reference evidence="3 4" key="2">
    <citation type="submission" date="2018-03" db="EMBL/GenBank/DDBJ databases">
        <authorList>
            <person name="Keele B.F."/>
        </authorList>
    </citation>
    <scope>NUCLEOTIDE SEQUENCE [LARGE SCALE GENOMIC DNA]</scope>
    <source>
        <strain evidence="3 4">CCALA 016</strain>
    </source>
</reference>